<accession>A0ABU9GSZ7</accession>
<evidence type="ECO:0000313" key="3">
    <source>
        <dbReference type="Proteomes" id="UP001369082"/>
    </source>
</evidence>
<dbReference type="Proteomes" id="UP001369082">
    <property type="component" value="Unassembled WGS sequence"/>
</dbReference>
<gene>
    <name evidence="2" type="ORF">V6256_12650</name>
</gene>
<protein>
    <submittedName>
        <fullName evidence="2">Uncharacterized protein</fullName>
    </submittedName>
</protein>
<keyword evidence="3" id="KW-1185">Reference proteome</keyword>
<sequence length="212" mass="23469">MKLLKHVSAICLCLATVNVSAAQKAVTDQGDVVILSDNGTWFYEQSNLANDNKIKTNTAVFNKPASANFILKSKTNNASVALNSKEWTFAKGDGVDTAVEYNLSLKKGDLYARLITERIKLAPENLSNIAFENAKKVAPDLKLINKEYRVVNGHQVIYMVMAGTTQGIKFNFLGYYFSDQSGSTQFVVFTSEDLVERYQTEISDILNGFSVQ</sequence>
<organism evidence="2 3">
    <name type="scientific">Psychromonas aquatilis</name>
    <dbReference type="NCBI Taxonomy" id="2005072"/>
    <lineage>
        <taxon>Bacteria</taxon>
        <taxon>Pseudomonadati</taxon>
        <taxon>Pseudomonadota</taxon>
        <taxon>Gammaproteobacteria</taxon>
        <taxon>Alteromonadales</taxon>
        <taxon>Psychromonadaceae</taxon>
        <taxon>Psychromonas</taxon>
    </lineage>
</organism>
<feature type="signal peptide" evidence="1">
    <location>
        <begin position="1"/>
        <end position="21"/>
    </location>
</feature>
<feature type="chain" id="PRO_5046867503" evidence="1">
    <location>
        <begin position="22"/>
        <end position="212"/>
    </location>
</feature>
<evidence type="ECO:0000256" key="1">
    <source>
        <dbReference type="SAM" id="SignalP"/>
    </source>
</evidence>
<name>A0ABU9GSZ7_9GAMM</name>
<reference evidence="2 3" key="1">
    <citation type="submission" date="2024-02" db="EMBL/GenBank/DDBJ databases">
        <title>Bacteria isolated from the canopy kelp, Nereocystis luetkeana.</title>
        <authorList>
            <person name="Pfister C.A."/>
            <person name="Younker I.T."/>
            <person name="Light S.H."/>
        </authorList>
    </citation>
    <scope>NUCLEOTIDE SEQUENCE [LARGE SCALE GENOMIC DNA]</scope>
    <source>
        <strain evidence="2 3">TI.1.05</strain>
    </source>
</reference>
<dbReference type="RefSeq" id="WP_341598586.1">
    <property type="nucleotide sequence ID" value="NZ_JBAKAZ010000056.1"/>
</dbReference>
<comment type="caution">
    <text evidence="2">The sequence shown here is derived from an EMBL/GenBank/DDBJ whole genome shotgun (WGS) entry which is preliminary data.</text>
</comment>
<evidence type="ECO:0000313" key="2">
    <source>
        <dbReference type="EMBL" id="MEL0630458.1"/>
    </source>
</evidence>
<keyword evidence="1" id="KW-0732">Signal</keyword>
<dbReference type="EMBL" id="JBAKAZ010000056">
    <property type="protein sequence ID" value="MEL0630458.1"/>
    <property type="molecule type" value="Genomic_DNA"/>
</dbReference>
<proteinExistence type="predicted"/>